<comment type="caution">
    <text evidence="1">The sequence shown here is derived from an EMBL/GenBank/DDBJ whole genome shotgun (WGS) entry which is preliminary data.</text>
</comment>
<dbReference type="RefSeq" id="WP_108958563.1">
    <property type="nucleotide sequence ID" value="NZ_BFAZ01000003.1"/>
</dbReference>
<protein>
    <submittedName>
        <fullName evidence="1">CMP-N-acetylneuraminic acid synthetase-like protein</fullName>
    </submittedName>
</protein>
<dbReference type="EMBL" id="BFAZ01000003">
    <property type="protein sequence ID" value="GBF41344.1"/>
    <property type="molecule type" value="Genomic_DNA"/>
</dbReference>
<dbReference type="AlphaFoldDB" id="A0A2P2D9P7"/>
<organism evidence="1 2">
    <name type="scientific">Leptospira ellinghausenii</name>
    <dbReference type="NCBI Taxonomy" id="1917822"/>
    <lineage>
        <taxon>Bacteria</taxon>
        <taxon>Pseudomonadati</taxon>
        <taxon>Spirochaetota</taxon>
        <taxon>Spirochaetia</taxon>
        <taxon>Leptospirales</taxon>
        <taxon>Leptospiraceae</taxon>
        <taxon>Leptospira</taxon>
    </lineage>
</organism>
<dbReference type="PANTHER" id="PTHR21485">
    <property type="entry name" value="HAD SUPERFAMILY MEMBERS CMAS AND KDSC"/>
    <property type="match status" value="1"/>
</dbReference>
<dbReference type="InterPro" id="IPR050793">
    <property type="entry name" value="CMP-NeuNAc_synthase"/>
</dbReference>
<keyword evidence="2" id="KW-1185">Reference proteome</keyword>
<reference evidence="2" key="1">
    <citation type="journal article" date="2019" name="Microbiol. Immunol.">
        <title>Molecular and phenotypic characterization of Leptospira johnsonii sp. nov., Leptospira ellinghausenii sp. nov. and Leptospira ryugenii sp. nov. isolated from soil and water in Japan.</title>
        <authorList>
            <person name="Masuzawa T."/>
            <person name="Saito M."/>
            <person name="Nakao R."/>
            <person name="Nikaido Y."/>
            <person name="Matsumoto M."/>
            <person name="Ogawa M."/>
            <person name="Yokoyama M."/>
            <person name="Hidaka Y."/>
            <person name="Tomita J."/>
            <person name="Sakakibara K."/>
            <person name="Suzuki K."/>
            <person name="Yasuda S."/>
            <person name="Sato H."/>
            <person name="Yamaguchi M."/>
            <person name="Yoshida S.I."/>
            <person name="Koizumi N."/>
            <person name="Kawamura Y."/>
        </authorList>
    </citation>
    <scope>NUCLEOTIDE SEQUENCE [LARGE SCALE GENOMIC DNA]</scope>
    <source>
        <strain evidence="2">E18</strain>
    </source>
</reference>
<sequence length="238" mass="27048">MRVTALLTGRGNNSLKDKNVLPVFGKPLLYYPATEAKKAELINDYFVSSDCDKILNAAHHLGYEKILRPSEYATPTALHSDVIKHSLEIMKSMGRFPDILVVLLANTVMVKSEWIVNCINEILNDPSLTAAVPVYSDMDHHPYRAKMVNSEGNLEPFFDFSGKAISSNRQELPKSYFLCHNFWVLNLRSIKEGVGYQPWTFMGNRVKPFEVSKAFDVHTIEDIEICKQWLIENNLVPS</sequence>
<dbReference type="OrthoDB" id="321192at2"/>
<accession>A0A2P2D9P7</accession>
<dbReference type="PANTHER" id="PTHR21485:SF3">
    <property type="entry name" value="N-ACYLNEURAMINATE CYTIDYLYLTRANSFERASE"/>
    <property type="match status" value="1"/>
</dbReference>
<dbReference type="InterPro" id="IPR029044">
    <property type="entry name" value="Nucleotide-diphossugar_trans"/>
</dbReference>
<evidence type="ECO:0000313" key="1">
    <source>
        <dbReference type="EMBL" id="GBF41344.1"/>
    </source>
</evidence>
<proteinExistence type="predicted"/>
<gene>
    <name evidence="1" type="ORF">LPTSP2_06160</name>
</gene>
<dbReference type="InterPro" id="IPR003329">
    <property type="entry name" value="Cytidylyl_trans"/>
</dbReference>
<name>A0A2P2D9P7_9LEPT</name>
<dbReference type="Gene3D" id="3.90.550.10">
    <property type="entry name" value="Spore Coat Polysaccharide Biosynthesis Protein SpsA, Chain A"/>
    <property type="match status" value="1"/>
</dbReference>
<dbReference type="SUPFAM" id="SSF53448">
    <property type="entry name" value="Nucleotide-diphospho-sugar transferases"/>
    <property type="match status" value="1"/>
</dbReference>
<dbReference type="GO" id="GO:0008781">
    <property type="term" value="F:N-acylneuraminate cytidylyltransferase activity"/>
    <property type="evidence" value="ECO:0007669"/>
    <property type="project" value="TreeGrafter"/>
</dbReference>
<dbReference type="Proteomes" id="UP000245206">
    <property type="component" value="Unassembled WGS sequence"/>
</dbReference>
<dbReference type="Pfam" id="PF02348">
    <property type="entry name" value="CTP_transf_3"/>
    <property type="match status" value="1"/>
</dbReference>
<evidence type="ECO:0000313" key="2">
    <source>
        <dbReference type="Proteomes" id="UP000245206"/>
    </source>
</evidence>